<dbReference type="AlphaFoldDB" id="A0A6A6RE88"/>
<reference evidence="2" key="1">
    <citation type="journal article" date="2020" name="Stud. Mycol.">
        <title>101 Dothideomycetes genomes: a test case for predicting lifestyles and emergence of pathogens.</title>
        <authorList>
            <person name="Haridas S."/>
            <person name="Albert R."/>
            <person name="Binder M."/>
            <person name="Bloem J."/>
            <person name="Labutti K."/>
            <person name="Salamov A."/>
            <person name="Andreopoulos B."/>
            <person name="Baker S."/>
            <person name="Barry K."/>
            <person name="Bills G."/>
            <person name="Bluhm B."/>
            <person name="Cannon C."/>
            <person name="Castanera R."/>
            <person name="Culley D."/>
            <person name="Daum C."/>
            <person name="Ezra D."/>
            <person name="Gonzalez J."/>
            <person name="Henrissat B."/>
            <person name="Kuo A."/>
            <person name="Liang C."/>
            <person name="Lipzen A."/>
            <person name="Lutzoni F."/>
            <person name="Magnuson J."/>
            <person name="Mondo S."/>
            <person name="Nolan M."/>
            <person name="Ohm R."/>
            <person name="Pangilinan J."/>
            <person name="Park H.-J."/>
            <person name="Ramirez L."/>
            <person name="Alfaro M."/>
            <person name="Sun H."/>
            <person name="Tritt A."/>
            <person name="Yoshinaga Y."/>
            <person name="Zwiers L.-H."/>
            <person name="Turgeon B."/>
            <person name="Goodwin S."/>
            <person name="Spatafora J."/>
            <person name="Crous P."/>
            <person name="Grigoriev I."/>
        </authorList>
    </citation>
    <scope>NUCLEOTIDE SEQUENCE</scope>
    <source>
        <strain evidence="2">CBS 269.34</strain>
    </source>
</reference>
<organism evidence="2 3">
    <name type="scientific">Lophium mytilinum</name>
    <dbReference type="NCBI Taxonomy" id="390894"/>
    <lineage>
        <taxon>Eukaryota</taxon>
        <taxon>Fungi</taxon>
        <taxon>Dikarya</taxon>
        <taxon>Ascomycota</taxon>
        <taxon>Pezizomycotina</taxon>
        <taxon>Dothideomycetes</taxon>
        <taxon>Pleosporomycetidae</taxon>
        <taxon>Mytilinidiales</taxon>
        <taxon>Mytilinidiaceae</taxon>
        <taxon>Lophium</taxon>
    </lineage>
</organism>
<sequence>MLICQQIYTHASIIQKAGLRTTQAIRPYWVHDNKSGGARIVFHVKPKVGHSWVYMAKMPGRGYIDRRIDRSAYLKSIGQLDDDVDPEEEMDHAQLAPSVSLQKPLENDKAPIPDTARRGREVIEGSSGSEGDFDRDDEAAYRESKEAYNSGECEDFQAMPQRKKLLGLW</sequence>
<accession>A0A6A6RE88</accession>
<name>A0A6A6RE88_9PEZI</name>
<gene>
    <name evidence="2" type="ORF">BU16DRAFT_521529</name>
</gene>
<dbReference type="EMBL" id="MU004181">
    <property type="protein sequence ID" value="KAF2502881.1"/>
    <property type="molecule type" value="Genomic_DNA"/>
</dbReference>
<keyword evidence="3" id="KW-1185">Reference proteome</keyword>
<evidence type="ECO:0000313" key="3">
    <source>
        <dbReference type="Proteomes" id="UP000799750"/>
    </source>
</evidence>
<evidence type="ECO:0000256" key="1">
    <source>
        <dbReference type="SAM" id="MobiDB-lite"/>
    </source>
</evidence>
<feature type="region of interest" description="Disordered" evidence="1">
    <location>
        <begin position="82"/>
        <end position="154"/>
    </location>
</feature>
<protein>
    <submittedName>
        <fullName evidence="2">Uncharacterized protein</fullName>
    </submittedName>
</protein>
<dbReference type="Proteomes" id="UP000799750">
    <property type="component" value="Unassembled WGS sequence"/>
</dbReference>
<evidence type="ECO:0000313" key="2">
    <source>
        <dbReference type="EMBL" id="KAF2502881.1"/>
    </source>
</evidence>
<feature type="compositionally biased region" description="Basic and acidic residues" evidence="1">
    <location>
        <begin position="105"/>
        <end position="123"/>
    </location>
</feature>
<proteinExistence type="predicted"/>